<comment type="caution">
    <text evidence="2">The sequence shown here is derived from an EMBL/GenBank/DDBJ whole genome shotgun (WGS) entry which is preliminary data.</text>
</comment>
<sequence length="187" mass="19919">MIRFGITTGFLAVLSLAALLRPAVAEPVSQYTKIDLSKCTIVEPASSEGVFGGSWSCQGYRGIPVFVAEGDLRMFVSFGENAARESAASQTLGGFNTINDTLEWRIRNDRPFATILRWSMDTPDGTGKVQVLVVTQLKAGSVCHVAYVNATANPNANILARQAADELAGAHMCERGARVIGKAGRLG</sequence>
<dbReference type="EMBL" id="BMFA01000002">
    <property type="protein sequence ID" value="GGB38215.1"/>
    <property type="molecule type" value="Genomic_DNA"/>
</dbReference>
<reference evidence="2" key="1">
    <citation type="journal article" date="2014" name="Int. J. Syst. Evol. Microbiol.">
        <title>Complete genome sequence of Corynebacterium casei LMG S-19264T (=DSM 44701T), isolated from a smear-ripened cheese.</title>
        <authorList>
            <consortium name="US DOE Joint Genome Institute (JGI-PGF)"/>
            <person name="Walter F."/>
            <person name="Albersmeier A."/>
            <person name="Kalinowski J."/>
            <person name="Ruckert C."/>
        </authorList>
    </citation>
    <scope>NUCLEOTIDE SEQUENCE</scope>
    <source>
        <strain evidence="2">CGMCC 1.12426</strain>
    </source>
</reference>
<evidence type="ECO:0000313" key="3">
    <source>
        <dbReference type="Proteomes" id="UP000605148"/>
    </source>
</evidence>
<dbReference type="OrthoDB" id="7427667at2"/>
<dbReference type="AlphaFoldDB" id="A0A916TAP1"/>
<feature type="signal peptide" evidence="1">
    <location>
        <begin position="1"/>
        <end position="25"/>
    </location>
</feature>
<name>A0A916TAP1_9HYPH</name>
<evidence type="ECO:0000313" key="2">
    <source>
        <dbReference type="EMBL" id="GGB38215.1"/>
    </source>
</evidence>
<keyword evidence="3" id="KW-1185">Reference proteome</keyword>
<reference evidence="2" key="2">
    <citation type="submission" date="2020-09" db="EMBL/GenBank/DDBJ databases">
        <authorList>
            <person name="Sun Q."/>
            <person name="Zhou Y."/>
        </authorList>
    </citation>
    <scope>NUCLEOTIDE SEQUENCE</scope>
    <source>
        <strain evidence="2">CGMCC 1.12426</strain>
    </source>
</reference>
<dbReference type="RefSeq" id="WP_150495123.1">
    <property type="nucleotide sequence ID" value="NZ_BMFA01000002.1"/>
</dbReference>
<evidence type="ECO:0000256" key="1">
    <source>
        <dbReference type="SAM" id="SignalP"/>
    </source>
</evidence>
<protein>
    <submittedName>
        <fullName evidence="2">Uncharacterized protein</fullName>
    </submittedName>
</protein>
<keyword evidence="1" id="KW-0732">Signal</keyword>
<feature type="chain" id="PRO_5036919961" evidence="1">
    <location>
        <begin position="26"/>
        <end position="187"/>
    </location>
</feature>
<proteinExistence type="predicted"/>
<accession>A0A916TAP1</accession>
<organism evidence="2 3">
    <name type="scientific">Roseibium aquae</name>
    <dbReference type="NCBI Taxonomy" id="1323746"/>
    <lineage>
        <taxon>Bacteria</taxon>
        <taxon>Pseudomonadati</taxon>
        <taxon>Pseudomonadota</taxon>
        <taxon>Alphaproteobacteria</taxon>
        <taxon>Hyphomicrobiales</taxon>
        <taxon>Stappiaceae</taxon>
        <taxon>Roseibium</taxon>
    </lineage>
</organism>
<gene>
    <name evidence="2" type="ORF">GCM10011316_07830</name>
</gene>
<dbReference type="Proteomes" id="UP000605148">
    <property type="component" value="Unassembled WGS sequence"/>
</dbReference>